<evidence type="ECO:0000256" key="7">
    <source>
        <dbReference type="ARBA" id="ARBA00023157"/>
    </source>
</evidence>
<dbReference type="PROSITE" id="PS00108">
    <property type="entry name" value="PROTEIN_KINASE_ST"/>
    <property type="match status" value="1"/>
</dbReference>
<dbReference type="InterPro" id="IPR008271">
    <property type="entry name" value="Ser/Thr_kinase_AS"/>
</dbReference>
<evidence type="ECO:0000259" key="14">
    <source>
        <dbReference type="PROSITE" id="PS50011"/>
    </source>
</evidence>
<evidence type="ECO:0000256" key="9">
    <source>
        <dbReference type="ARBA" id="ARBA00047899"/>
    </source>
</evidence>
<evidence type="ECO:0000256" key="2">
    <source>
        <dbReference type="ARBA" id="ARBA00022679"/>
    </source>
</evidence>
<comment type="catalytic activity">
    <reaction evidence="9 11">
        <text>L-threonyl-[protein] + ATP = O-phospho-L-threonyl-[protein] + ADP + H(+)</text>
        <dbReference type="Rhea" id="RHEA:46608"/>
        <dbReference type="Rhea" id="RHEA-COMP:11060"/>
        <dbReference type="Rhea" id="RHEA-COMP:11605"/>
        <dbReference type="ChEBI" id="CHEBI:15378"/>
        <dbReference type="ChEBI" id="CHEBI:30013"/>
        <dbReference type="ChEBI" id="CHEBI:30616"/>
        <dbReference type="ChEBI" id="CHEBI:61977"/>
        <dbReference type="ChEBI" id="CHEBI:456216"/>
        <dbReference type="EC" id="2.7.11.1"/>
    </reaction>
</comment>
<keyword evidence="4 11" id="KW-0547">Nucleotide-binding</keyword>
<dbReference type="GO" id="GO:0004674">
    <property type="term" value="F:protein serine/threonine kinase activity"/>
    <property type="evidence" value="ECO:0007669"/>
    <property type="project" value="UniProtKB-KW"/>
</dbReference>
<dbReference type="PROSITE" id="PS50927">
    <property type="entry name" value="BULB_LECTIN"/>
    <property type="match status" value="1"/>
</dbReference>
<keyword evidence="12" id="KW-0472">Membrane</keyword>
<protein>
    <recommendedName>
        <fullName evidence="11">Receptor-like serine/threonine-protein kinase</fullName>
        <ecNumber evidence="11">2.7.11.1</ecNumber>
    </recommendedName>
</protein>
<dbReference type="SUPFAM" id="SSF56112">
    <property type="entry name" value="Protein kinase-like (PK-like)"/>
    <property type="match status" value="1"/>
</dbReference>
<keyword evidence="8" id="KW-0325">Glycoprotein</keyword>
<comment type="catalytic activity">
    <reaction evidence="10 11">
        <text>L-seryl-[protein] + ATP = O-phospho-L-seryl-[protein] + ADP + H(+)</text>
        <dbReference type="Rhea" id="RHEA:17989"/>
        <dbReference type="Rhea" id="RHEA-COMP:9863"/>
        <dbReference type="Rhea" id="RHEA-COMP:11604"/>
        <dbReference type="ChEBI" id="CHEBI:15378"/>
        <dbReference type="ChEBI" id="CHEBI:29999"/>
        <dbReference type="ChEBI" id="CHEBI:30616"/>
        <dbReference type="ChEBI" id="CHEBI:83421"/>
        <dbReference type="ChEBI" id="CHEBI:456216"/>
        <dbReference type="EC" id="2.7.11.1"/>
    </reaction>
</comment>
<dbReference type="PANTHER" id="PTHR32444:SF235">
    <property type="entry name" value="OS01G0783900 PROTEIN"/>
    <property type="match status" value="1"/>
</dbReference>
<proteinExistence type="inferred from homology"/>
<feature type="transmembrane region" description="Helical" evidence="12">
    <location>
        <begin position="444"/>
        <end position="467"/>
    </location>
</feature>
<dbReference type="EMBL" id="JAUIZM010000005">
    <property type="protein sequence ID" value="KAK1381969.1"/>
    <property type="molecule type" value="Genomic_DNA"/>
</dbReference>
<evidence type="ECO:0000256" key="12">
    <source>
        <dbReference type="SAM" id="Phobius"/>
    </source>
</evidence>
<keyword evidence="5 11" id="KW-0418">Kinase</keyword>
<evidence type="ECO:0000313" key="17">
    <source>
        <dbReference type="EMBL" id="KAK1381969.1"/>
    </source>
</evidence>
<keyword evidence="17" id="KW-0675">Receptor</keyword>
<comment type="similarity">
    <text evidence="11">Belongs to the protein kinase superfamily. Ser/Thr protein kinase family.</text>
</comment>
<dbReference type="Proteomes" id="UP001237642">
    <property type="component" value="Unassembled WGS sequence"/>
</dbReference>
<dbReference type="Gene3D" id="3.50.4.10">
    <property type="entry name" value="Hepatocyte Growth Factor"/>
    <property type="match status" value="1"/>
</dbReference>
<organism evidence="17 18">
    <name type="scientific">Heracleum sosnowskyi</name>
    <dbReference type="NCBI Taxonomy" id="360622"/>
    <lineage>
        <taxon>Eukaryota</taxon>
        <taxon>Viridiplantae</taxon>
        <taxon>Streptophyta</taxon>
        <taxon>Embryophyta</taxon>
        <taxon>Tracheophyta</taxon>
        <taxon>Spermatophyta</taxon>
        <taxon>Magnoliopsida</taxon>
        <taxon>eudicotyledons</taxon>
        <taxon>Gunneridae</taxon>
        <taxon>Pentapetalae</taxon>
        <taxon>asterids</taxon>
        <taxon>campanulids</taxon>
        <taxon>Apiales</taxon>
        <taxon>Apiaceae</taxon>
        <taxon>Apioideae</taxon>
        <taxon>apioid superclade</taxon>
        <taxon>Tordylieae</taxon>
        <taxon>Tordyliinae</taxon>
        <taxon>Heracleum</taxon>
    </lineage>
</organism>
<sequence length="826" mass="92731">MAHHPIILFCSTVILSIFITTSFAVLDTLTPNQTIADGGNSTIISAGGAFEMGFFSPGNSKSRYLGIWYKKIANGTVAWVANRNTPLADTSGVLRFDYNGNLVLTGGKSDIIWSANSSKSDANLVVQLLDTGNLVIRYANDSYPDNYLWQSFDYPGDGILPGMKFGWDLVNRFNRKLTSWKSLDDPSTGNFISGVNINGYPQIFLWNGSHTMFRLGPWNGIPFGGRSSLLQNAIFTYNFVFDKREAYYMFQLLNTSTAMRLMLNAEGDLQFLTWNDPTKGWQVTVNLPTDKCDNFSICGENGNCNMTKSRLGQEMCGCFDGFIQSSPEKKSSRGEFNGCVRIKKLACGSRDVFKRYTGLKLPDTENSLIDPRLNLEECKTKCLNNCSCTAYANMDIKEDGSGCVLWFGDLLDTREFLASSQVLYLRMADEGLGKISRSKGKAPVTIIVIAVLLVVTVILCIFLLVVYKKKKLRRKGNMTFSSAHGDAGSRSQREDFELPLFEFERIAKATNNFSYNNKLGEGGFGPVYMGILEEGQEIAVKRLSKTSKQGLDEFKNEVLCIAKLQHRNLVRLLGCSIEEGEMLLIYEFMPNKSLDFFIFDKVQSKLLDWPKRYNIINGIAKGLLYLHRDSRLRIIHRDLKAGNILLDHDMNPKVSDFGTARSFWGSESEASTTRVVGTFGYMSPEYALDGIFSFKSDVYSFGVLVLETISGKRMKGFYQQDPDLNLLGHAWRLYNEEKFLELVDKTILESCIYSEVCRVIQIALLCVQPYPEDRPEMESVNLMLSSAIEIPRPNRPGFFTAKKLQDSNSSSSLVLDNSDVFYSTDI</sequence>
<dbReference type="FunFam" id="1.10.510.10:FF:000060">
    <property type="entry name" value="G-type lectin S-receptor-like serine/threonine-protein kinase"/>
    <property type="match status" value="1"/>
</dbReference>
<feature type="chain" id="PRO_5042026817" description="Receptor-like serine/threonine-protein kinase" evidence="13">
    <location>
        <begin position="25"/>
        <end position="826"/>
    </location>
</feature>
<comment type="caution">
    <text evidence="17">The sequence shown here is derived from an EMBL/GenBank/DDBJ whole genome shotgun (WGS) entry which is preliminary data.</text>
</comment>
<reference evidence="17" key="2">
    <citation type="submission" date="2023-05" db="EMBL/GenBank/DDBJ databases">
        <authorList>
            <person name="Schelkunov M.I."/>
        </authorList>
    </citation>
    <scope>NUCLEOTIDE SEQUENCE</scope>
    <source>
        <strain evidence="17">Hsosn_3</strain>
        <tissue evidence="17">Leaf</tissue>
    </source>
</reference>
<evidence type="ECO:0000256" key="6">
    <source>
        <dbReference type="ARBA" id="ARBA00022840"/>
    </source>
</evidence>
<evidence type="ECO:0000256" key="11">
    <source>
        <dbReference type="PIRNR" id="PIRNR000641"/>
    </source>
</evidence>
<keyword evidence="12" id="KW-0812">Transmembrane</keyword>
<dbReference type="SUPFAM" id="SSF51110">
    <property type="entry name" value="alpha-D-mannose-specific plant lectins"/>
    <property type="match status" value="1"/>
</dbReference>
<dbReference type="FunFam" id="3.30.200.20:FF:000195">
    <property type="entry name" value="G-type lectin S-receptor-like serine/threonine-protein kinase"/>
    <property type="match status" value="1"/>
</dbReference>
<keyword evidence="7" id="KW-1015">Disulfide bond</keyword>
<dbReference type="InterPro" id="IPR024171">
    <property type="entry name" value="SRK-like_kinase"/>
</dbReference>
<dbReference type="InterPro" id="IPR000858">
    <property type="entry name" value="S_locus_glycoprot_dom"/>
</dbReference>
<evidence type="ECO:0000259" key="15">
    <source>
        <dbReference type="PROSITE" id="PS50927"/>
    </source>
</evidence>
<feature type="domain" description="Bulb-type lectin" evidence="15">
    <location>
        <begin position="26"/>
        <end position="149"/>
    </location>
</feature>
<dbReference type="Pfam" id="PF07714">
    <property type="entry name" value="PK_Tyr_Ser-Thr"/>
    <property type="match status" value="1"/>
</dbReference>
<dbReference type="SMART" id="SM00473">
    <property type="entry name" value="PAN_AP"/>
    <property type="match status" value="1"/>
</dbReference>
<evidence type="ECO:0000256" key="1">
    <source>
        <dbReference type="ARBA" id="ARBA00022527"/>
    </source>
</evidence>
<dbReference type="CDD" id="cd00028">
    <property type="entry name" value="B_lectin"/>
    <property type="match status" value="1"/>
</dbReference>
<dbReference type="SMART" id="SM00108">
    <property type="entry name" value="B_lectin"/>
    <property type="match status" value="1"/>
</dbReference>
<dbReference type="PROSITE" id="PS50948">
    <property type="entry name" value="PAN"/>
    <property type="match status" value="1"/>
</dbReference>
<evidence type="ECO:0000256" key="5">
    <source>
        <dbReference type="ARBA" id="ARBA00022777"/>
    </source>
</evidence>
<dbReference type="InterPro" id="IPR036426">
    <property type="entry name" value="Bulb-type_lectin_dom_sf"/>
</dbReference>
<dbReference type="PROSITE" id="PS50011">
    <property type="entry name" value="PROTEIN_KINASE_DOM"/>
    <property type="match status" value="1"/>
</dbReference>
<dbReference type="GO" id="GO:0005524">
    <property type="term" value="F:ATP binding"/>
    <property type="evidence" value="ECO:0007669"/>
    <property type="project" value="UniProtKB-KW"/>
</dbReference>
<dbReference type="InterPro" id="IPR000719">
    <property type="entry name" value="Prot_kinase_dom"/>
</dbReference>
<reference evidence="17" key="1">
    <citation type="submission" date="2023-02" db="EMBL/GenBank/DDBJ databases">
        <title>Genome of toxic invasive species Heracleum sosnowskyi carries increased number of genes despite the absence of recent whole-genome duplications.</title>
        <authorList>
            <person name="Schelkunov M."/>
            <person name="Shtratnikova V."/>
            <person name="Makarenko M."/>
            <person name="Klepikova A."/>
            <person name="Omelchenko D."/>
            <person name="Novikova G."/>
            <person name="Obukhova E."/>
            <person name="Bogdanov V."/>
            <person name="Penin A."/>
            <person name="Logacheva M."/>
        </authorList>
    </citation>
    <scope>NUCLEOTIDE SEQUENCE</scope>
    <source>
        <strain evidence="17">Hsosn_3</strain>
        <tissue evidence="17">Leaf</tissue>
    </source>
</reference>
<dbReference type="CDD" id="cd14066">
    <property type="entry name" value="STKc_IRAK"/>
    <property type="match status" value="1"/>
</dbReference>
<dbReference type="InterPro" id="IPR001480">
    <property type="entry name" value="Bulb-type_lectin_dom"/>
</dbReference>
<keyword evidence="18" id="KW-1185">Reference proteome</keyword>
<accession>A0AAD8IA54</accession>
<feature type="signal peptide" evidence="13">
    <location>
        <begin position="1"/>
        <end position="24"/>
    </location>
</feature>
<dbReference type="SMART" id="SM00220">
    <property type="entry name" value="S_TKc"/>
    <property type="match status" value="1"/>
</dbReference>
<dbReference type="InterPro" id="IPR001245">
    <property type="entry name" value="Ser-Thr/Tyr_kinase_cat_dom"/>
</dbReference>
<dbReference type="EC" id="2.7.11.1" evidence="11"/>
<keyword evidence="2 11" id="KW-0808">Transferase</keyword>
<dbReference type="PIRSF" id="PIRSF000641">
    <property type="entry name" value="SRK"/>
    <property type="match status" value="1"/>
</dbReference>
<keyword evidence="6 11" id="KW-0067">ATP-binding</keyword>
<evidence type="ECO:0000313" key="18">
    <source>
        <dbReference type="Proteomes" id="UP001237642"/>
    </source>
</evidence>
<evidence type="ECO:0000256" key="13">
    <source>
        <dbReference type="SAM" id="SignalP"/>
    </source>
</evidence>
<evidence type="ECO:0000256" key="10">
    <source>
        <dbReference type="ARBA" id="ARBA00048679"/>
    </source>
</evidence>
<dbReference type="CDD" id="cd01098">
    <property type="entry name" value="PAN_AP_plant"/>
    <property type="match status" value="1"/>
</dbReference>
<evidence type="ECO:0000256" key="3">
    <source>
        <dbReference type="ARBA" id="ARBA00022729"/>
    </source>
</evidence>
<evidence type="ECO:0000256" key="8">
    <source>
        <dbReference type="ARBA" id="ARBA00023180"/>
    </source>
</evidence>
<name>A0AAD8IA54_9APIA</name>
<dbReference type="AlphaFoldDB" id="A0AAD8IA54"/>
<keyword evidence="3 13" id="KW-0732">Signal</keyword>
<feature type="domain" description="Protein kinase" evidence="14">
    <location>
        <begin position="513"/>
        <end position="784"/>
    </location>
</feature>
<dbReference type="Pfam" id="PF01453">
    <property type="entry name" value="B_lectin"/>
    <property type="match status" value="1"/>
</dbReference>
<dbReference type="Pfam" id="PF08276">
    <property type="entry name" value="PAN_2"/>
    <property type="match status" value="1"/>
</dbReference>
<dbReference type="Gene3D" id="2.90.10.10">
    <property type="entry name" value="Bulb-type lectin domain"/>
    <property type="match status" value="1"/>
</dbReference>
<keyword evidence="1 11" id="KW-0723">Serine/threonine-protein kinase</keyword>
<dbReference type="Pfam" id="PF00954">
    <property type="entry name" value="S_locus_glycop"/>
    <property type="match status" value="1"/>
</dbReference>
<dbReference type="InterPro" id="IPR003609">
    <property type="entry name" value="Pan_app"/>
</dbReference>
<gene>
    <name evidence="17" type="ORF">POM88_019704</name>
</gene>
<dbReference type="InterPro" id="IPR011009">
    <property type="entry name" value="Kinase-like_dom_sf"/>
</dbReference>
<dbReference type="PANTHER" id="PTHR32444">
    <property type="entry name" value="BULB-TYPE LECTIN DOMAIN-CONTAINING PROTEIN"/>
    <property type="match status" value="1"/>
</dbReference>
<feature type="domain" description="Apple" evidence="16">
    <location>
        <begin position="347"/>
        <end position="429"/>
    </location>
</feature>
<evidence type="ECO:0000256" key="4">
    <source>
        <dbReference type="ARBA" id="ARBA00022741"/>
    </source>
</evidence>
<dbReference type="FunFam" id="2.90.10.10:FF:000004">
    <property type="entry name" value="G-type lectin S-receptor-like serine/threonine-protein kinase"/>
    <property type="match status" value="1"/>
</dbReference>
<dbReference type="Gene3D" id="1.10.510.10">
    <property type="entry name" value="Transferase(Phosphotransferase) domain 1"/>
    <property type="match status" value="1"/>
</dbReference>
<dbReference type="GO" id="GO:0048544">
    <property type="term" value="P:recognition of pollen"/>
    <property type="evidence" value="ECO:0007669"/>
    <property type="project" value="InterPro"/>
</dbReference>
<evidence type="ECO:0000259" key="16">
    <source>
        <dbReference type="PROSITE" id="PS50948"/>
    </source>
</evidence>
<keyword evidence="12" id="KW-1133">Transmembrane helix</keyword>
<dbReference type="Gene3D" id="3.30.200.20">
    <property type="entry name" value="Phosphorylase Kinase, domain 1"/>
    <property type="match status" value="1"/>
</dbReference>